<dbReference type="Gene3D" id="3.90.76.10">
    <property type="entry name" value="Dipeptide-binding Protein, Domain 1"/>
    <property type="match status" value="1"/>
</dbReference>
<feature type="domain" description="Solute-binding protein family 5" evidence="2">
    <location>
        <begin position="76"/>
        <end position="441"/>
    </location>
</feature>
<dbReference type="Gene3D" id="3.40.190.10">
    <property type="entry name" value="Periplasmic binding protein-like II"/>
    <property type="match status" value="1"/>
</dbReference>
<organism evidence="3 4">
    <name type="scientific">Agromyces seonyuensis</name>
    <dbReference type="NCBI Taxonomy" id="2662446"/>
    <lineage>
        <taxon>Bacteria</taxon>
        <taxon>Bacillati</taxon>
        <taxon>Actinomycetota</taxon>
        <taxon>Actinomycetes</taxon>
        <taxon>Micrococcales</taxon>
        <taxon>Microbacteriaceae</taxon>
        <taxon>Agromyces</taxon>
    </lineage>
</organism>
<dbReference type="Pfam" id="PF00496">
    <property type="entry name" value="SBP_bac_5"/>
    <property type="match status" value="1"/>
</dbReference>
<dbReference type="GO" id="GO:0043190">
    <property type="term" value="C:ATP-binding cassette (ABC) transporter complex"/>
    <property type="evidence" value="ECO:0007669"/>
    <property type="project" value="InterPro"/>
</dbReference>
<gene>
    <name evidence="3" type="ORF">GB864_13165</name>
</gene>
<dbReference type="GO" id="GO:0015833">
    <property type="term" value="P:peptide transport"/>
    <property type="evidence" value="ECO:0007669"/>
    <property type="project" value="TreeGrafter"/>
</dbReference>
<dbReference type="InterPro" id="IPR000914">
    <property type="entry name" value="SBP_5_dom"/>
</dbReference>
<proteinExistence type="predicted"/>
<dbReference type="EMBL" id="WSTA01000063">
    <property type="protein sequence ID" value="MWB99493.1"/>
    <property type="molecule type" value="Genomic_DNA"/>
</dbReference>
<sequence length="545" mass="58771">MAGLAAATMLMTGCSSANSNANSGEGAVLTVGMPNGTQTENQSPFATGSSALSLGYAFVIYEPLMMVNDAKPSEDPLPWLADSVDWNDDYTQAVITPHDGVTWSDGEDFTADDIAFSIQLRIDNEALNTAALPYESVESDGDAVTVTFSAPQFVNQAKLYDLLIVPEHIWKDVDDPTTWTNTEPVGTGPYTLKSWTPQAATVVARDDYWGGEPEVPEIRYSSYNDNNALTTALTTGEAQWGWTFIADYENVYIAKDPEHNHQYAAAGLGIDALFLNNEEKPFDDLAFRKALNMVVDRENLVKVATSGVNPALTNVTGLPLPAGEDFLADAFAGQDFEVDVEGARQLLTDAGYTWNGEQLVDPDGTDVTFTLINPAGWNDYLTALDLIKTAAAELGAVATVEAGNQDAWFADVIPPGNFQASLHWTDGGATPFDMYADMMDGAQYQPLGTPANWNFGRFQNDEATAAFAAYASASDQAERDAALETIQQVFVDEVPALAIWSRPATAQYSTANYVGWPSEDDPYNQPQPTGSQAAQILMKLTPASE</sequence>
<dbReference type="CDD" id="cd08509">
    <property type="entry name" value="PBP2_TmCBP_oligosaccharides_like"/>
    <property type="match status" value="1"/>
</dbReference>
<dbReference type="SUPFAM" id="SSF53850">
    <property type="entry name" value="Periplasmic binding protein-like II"/>
    <property type="match status" value="1"/>
</dbReference>
<dbReference type="PIRSF" id="PIRSF002741">
    <property type="entry name" value="MppA"/>
    <property type="match status" value="1"/>
</dbReference>
<evidence type="ECO:0000256" key="1">
    <source>
        <dbReference type="SAM" id="SignalP"/>
    </source>
</evidence>
<evidence type="ECO:0000313" key="3">
    <source>
        <dbReference type="EMBL" id="MWB99493.1"/>
    </source>
</evidence>
<reference evidence="3 4" key="1">
    <citation type="submission" date="2019-12" db="EMBL/GenBank/DDBJ databases">
        <authorList>
            <person name="Kim Y.S."/>
        </authorList>
    </citation>
    <scope>NUCLEOTIDE SEQUENCE [LARGE SCALE GENOMIC DNA]</scope>
    <source>
        <strain evidence="3 4">MMS17-SY077</strain>
    </source>
</reference>
<protein>
    <submittedName>
        <fullName evidence="3">ABC transporter substrate-binding protein</fullName>
    </submittedName>
</protein>
<dbReference type="InterPro" id="IPR039424">
    <property type="entry name" value="SBP_5"/>
</dbReference>
<comment type="caution">
    <text evidence="3">The sequence shown here is derived from an EMBL/GenBank/DDBJ whole genome shotgun (WGS) entry which is preliminary data.</text>
</comment>
<keyword evidence="1" id="KW-0732">Signal</keyword>
<dbReference type="PANTHER" id="PTHR30290">
    <property type="entry name" value="PERIPLASMIC BINDING COMPONENT OF ABC TRANSPORTER"/>
    <property type="match status" value="1"/>
</dbReference>
<keyword evidence="4" id="KW-1185">Reference proteome</keyword>
<dbReference type="Proteomes" id="UP000438182">
    <property type="component" value="Unassembled WGS sequence"/>
</dbReference>
<feature type="chain" id="PRO_5039135808" evidence="1">
    <location>
        <begin position="20"/>
        <end position="545"/>
    </location>
</feature>
<name>A0A6I4NYT4_9MICO</name>
<dbReference type="Gene3D" id="3.10.105.10">
    <property type="entry name" value="Dipeptide-binding Protein, Domain 3"/>
    <property type="match status" value="1"/>
</dbReference>
<evidence type="ECO:0000259" key="2">
    <source>
        <dbReference type="Pfam" id="PF00496"/>
    </source>
</evidence>
<evidence type="ECO:0000313" key="4">
    <source>
        <dbReference type="Proteomes" id="UP000438182"/>
    </source>
</evidence>
<dbReference type="AlphaFoldDB" id="A0A6I4NYT4"/>
<dbReference type="InterPro" id="IPR030678">
    <property type="entry name" value="Peptide/Ni-bd"/>
</dbReference>
<accession>A0A6I4NYT4</accession>
<feature type="signal peptide" evidence="1">
    <location>
        <begin position="1"/>
        <end position="19"/>
    </location>
</feature>
<dbReference type="GO" id="GO:1904680">
    <property type="term" value="F:peptide transmembrane transporter activity"/>
    <property type="evidence" value="ECO:0007669"/>
    <property type="project" value="TreeGrafter"/>
</dbReference>
<dbReference type="GO" id="GO:0042597">
    <property type="term" value="C:periplasmic space"/>
    <property type="evidence" value="ECO:0007669"/>
    <property type="project" value="UniProtKB-ARBA"/>
</dbReference>